<proteinExistence type="inferred from homology"/>
<comment type="caution">
    <text evidence="7">The sequence shown here is derived from an EMBL/GenBank/DDBJ whole genome shotgun (WGS) entry which is preliminary data.</text>
</comment>
<dbReference type="InterPro" id="IPR005076">
    <property type="entry name" value="Glyco_trans_6"/>
</dbReference>
<evidence type="ECO:0000256" key="6">
    <source>
        <dbReference type="SAM" id="MobiDB-lite"/>
    </source>
</evidence>
<evidence type="ECO:0000313" key="8">
    <source>
        <dbReference type="Proteomes" id="UP000824219"/>
    </source>
</evidence>
<keyword evidence="5" id="KW-0808">Transferase</keyword>
<organism evidence="7 8">
    <name type="scientific">Hemibagrus wyckioides</name>
    <dbReference type="NCBI Taxonomy" id="337641"/>
    <lineage>
        <taxon>Eukaryota</taxon>
        <taxon>Metazoa</taxon>
        <taxon>Chordata</taxon>
        <taxon>Craniata</taxon>
        <taxon>Vertebrata</taxon>
        <taxon>Euteleostomi</taxon>
        <taxon>Actinopterygii</taxon>
        <taxon>Neopterygii</taxon>
        <taxon>Teleostei</taxon>
        <taxon>Ostariophysi</taxon>
        <taxon>Siluriformes</taxon>
        <taxon>Bagridae</taxon>
        <taxon>Hemibagrus</taxon>
    </lineage>
</organism>
<feature type="region of interest" description="Disordered" evidence="6">
    <location>
        <begin position="1"/>
        <end position="54"/>
    </location>
</feature>
<gene>
    <name evidence="7" type="ORF">KOW79_021677</name>
</gene>
<dbReference type="InterPro" id="IPR029044">
    <property type="entry name" value="Nucleotide-diphossugar_trans"/>
</dbReference>
<dbReference type="Gene3D" id="3.90.550.10">
    <property type="entry name" value="Spore Coat Polysaccharide Biosynthesis Protein SpsA, Chain A"/>
    <property type="match status" value="1"/>
</dbReference>
<keyword evidence="4" id="KW-0328">Glycosyltransferase</keyword>
<accession>A0A9D3SD36</accession>
<evidence type="ECO:0000256" key="3">
    <source>
        <dbReference type="ARBA" id="ARBA00010413"/>
    </source>
</evidence>
<dbReference type="GO" id="GO:0016758">
    <property type="term" value="F:hexosyltransferase activity"/>
    <property type="evidence" value="ECO:0007669"/>
    <property type="project" value="InterPro"/>
</dbReference>
<dbReference type="GO" id="GO:0016020">
    <property type="term" value="C:membrane"/>
    <property type="evidence" value="ECO:0007669"/>
    <property type="project" value="UniProtKB-SubCell"/>
</dbReference>
<dbReference type="OrthoDB" id="10585478at2759"/>
<comment type="similarity">
    <text evidence="3">Belongs to the glycosyltransferase 6 family.</text>
</comment>
<evidence type="ECO:0000256" key="2">
    <source>
        <dbReference type="ARBA" id="ARBA00004606"/>
    </source>
</evidence>
<comment type="subcellular location">
    <subcellularLocation>
        <location evidence="2">Membrane</location>
        <topology evidence="2">Single-pass type II membrane protein</topology>
    </subcellularLocation>
</comment>
<dbReference type="EMBL" id="JAHKSW010000028">
    <property type="protein sequence ID" value="KAG7314374.1"/>
    <property type="molecule type" value="Genomic_DNA"/>
</dbReference>
<dbReference type="AlphaFoldDB" id="A0A9D3SD36"/>
<evidence type="ECO:0000313" key="7">
    <source>
        <dbReference type="EMBL" id="KAG7314374.1"/>
    </source>
</evidence>
<evidence type="ECO:0000256" key="1">
    <source>
        <dbReference type="ARBA" id="ARBA00001936"/>
    </source>
</evidence>
<protein>
    <submittedName>
        <fullName evidence="7">Uncharacterized protein</fullName>
    </submittedName>
</protein>
<evidence type="ECO:0000256" key="4">
    <source>
        <dbReference type="ARBA" id="ARBA00022676"/>
    </source>
</evidence>
<name>A0A9D3SD36_9TELE</name>
<dbReference type="SUPFAM" id="SSF53448">
    <property type="entry name" value="Nucleotide-diphospho-sugar transferases"/>
    <property type="match status" value="1"/>
</dbReference>
<keyword evidence="8" id="KW-1185">Reference proteome</keyword>
<dbReference type="Proteomes" id="UP000824219">
    <property type="component" value="Linkage Group LG28"/>
</dbReference>
<reference evidence="7 8" key="1">
    <citation type="submission" date="2021-06" db="EMBL/GenBank/DDBJ databases">
        <title>Chromosome-level genome assembly of the red-tail catfish (Hemibagrus wyckioides).</title>
        <authorList>
            <person name="Shao F."/>
        </authorList>
    </citation>
    <scope>NUCLEOTIDE SEQUENCE [LARGE SCALE GENOMIC DNA]</scope>
    <source>
        <strain evidence="7">EC202008001</strain>
        <tissue evidence="7">Blood</tissue>
    </source>
</reference>
<dbReference type="GO" id="GO:0005975">
    <property type="term" value="P:carbohydrate metabolic process"/>
    <property type="evidence" value="ECO:0007669"/>
    <property type="project" value="InterPro"/>
</dbReference>
<sequence length="150" mass="16206">MVRGVTDTPINAECPGTLELGGDSTEGNLVLGTGDTGRDTAESGGEGLNTKVADECSQPQGSCETCPRVQREVPVLAVRRSKRATAGVHVNPFHAPRAACLSVMYERRPESQVFIPLDKGDYYYGGAVIRERPEKVLKLVKTCRMNLDVD</sequence>
<evidence type="ECO:0000256" key="5">
    <source>
        <dbReference type="ARBA" id="ARBA00022679"/>
    </source>
</evidence>
<comment type="cofactor">
    <cofactor evidence="1">
        <name>Mn(2+)</name>
        <dbReference type="ChEBI" id="CHEBI:29035"/>
    </cofactor>
</comment>
<dbReference type="Pfam" id="PF03414">
    <property type="entry name" value="Glyco_transf_6"/>
    <property type="match status" value="1"/>
</dbReference>